<comment type="caution">
    <text evidence="1">The sequence shown here is derived from an EMBL/GenBank/DDBJ whole genome shotgun (WGS) entry which is preliminary data.</text>
</comment>
<feature type="non-terminal residue" evidence="1">
    <location>
        <position position="52"/>
    </location>
</feature>
<dbReference type="AlphaFoldDB" id="A0A4Y2L1E6"/>
<reference evidence="1 2" key="1">
    <citation type="journal article" date="2019" name="Sci. Rep.">
        <title>Orb-weaving spider Araneus ventricosus genome elucidates the spidroin gene catalogue.</title>
        <authorList>
            <person name="Kono N."/>
            <person name="Nakamura H."/>
            <person name="Ohtoshi R."/>
            <person name="Moran D.A.P."/>
            <person name="Shinohara A."/>
            <person name="Yoshida Y."/>
            <person name="Fujiwara M."/>
            <person name="Mori M."/>
            <person name="Tomita M."/>
            <person name="Arakawa K."/>
        </authorList>
    </citation>
    <scope>NUCLEOTIDE SEQUENCE [LARGE SCALE GENOMIC DNA]</scope>
</reference>
<name>A0A4Y2L1E6_ARAVE</name>
<dbReference type="EMBL" id="BGPR01116926">
    <property type="protein sequence ID" value="GBN08434.1"/>
    <property type="molecule type" value="Genomic_DNA"/>
</dbReference>
<sequence length="52" mass="5827">MRTTGIEARVNRYRETNFFAPMSKPSTAGEQSQNVTDVCSHVAATGKILYYQ</sequence>
<organism evidence="1 2">
    <name type="scientific">Araneus ventricosus</name>
    <name type="common">Orbweaver spider</name>
    <name type="synonym">Epeira ventricosa</name>
    <dbReference type="NCBI Taxonomy" id="182803"/>
    <lineage>
        <taxon>Eukaryota</taxon>
        <taxon>Metazoa</taxon>
        <taxon>Ecdysozoa</taxon>
        <taxon>Arthropoda</taxon>
        <taxon>Chelicerata</taxon>
        <taxon>Arachnida</taxon>
        <taxon>Araneae</taxon>
        <taxon>Araneomorphae</taxon>
        <taxon>Entelegynae</taxon>
        <taxon>Araneoidea</taxon>
        <taxon>Araneidae</taxon>
        <taxon>Araneus</taxon>
    </lineage>
</organism>
<gene>
    <name evidence="1" type="ORF">AVEN_162628_1</name>
</gene>
<proteinExistence type="predicted"/>
<evidence type="ECO:0000313" key="1">
    <source>
        <dbReference type="EMBL" id="GBN08434.1"/>
    </source>
</evidence>
<accession>A0A4Y2L1E6</accession>
<keyword evidence="2" id="KW-1185">Reference proteome</keyword>
<protein>
    <submittedName>
        <fullName evidence="1">Uncharacterized protein</fullName>
    </submittedName>
</protein>
<dbReference type="Proteomes" id="UP000499080">
    <property type="component" value="Unassembled WGS sequence"/>
</dbReference>
<evidence type="ECO:0000313" key="2">
    <source>
        <dbReference type="Proteomes" id="UP000499080"/>
    </source>
</evidence>